<gene>
    <name evidence="1" type="ORF">C9374_013093</name>
</gene>
<dbReference type="EMBL" id="PYSW02000065">
    <property type="protein sequence ID" value="KAG2372886.1"/>
    <property type="molecule type" value="Genomic_DNA"/>
</dbReference>
<dbReference type="RefSeq" id="XP_044542061.1">
    <property type="nucleotide sequence ID" value="XM_044688931.1"/>
</dbReference>
<proteinExistence type="predicted"/>
<reference evidence="1 2" key="1">
    <citation type="journal article" date="2018" name="BMC Genomics">
        <title>The genome of Naegleria lovaniensis, the basis for a comparative approach to unravel pathogenicity factors of the human pathogenic amoeba N. fowleri.</title>
        <authorList>
            <person name="Liechti N."/>
            <person name="Schurch N."/>
            <person name="Bruggmann R."/>
            <person name="Wittwer M."/>
        </authorList>
    </citation>
    <scope>NUCLEOTIDE SEQUENCE [LARGE SCALE GENOMIC DNA]</scope>
    <source>
        <strain evidence="1 2">ATCC 30569</strain>
    </source>
</reference>
<sequence length="129" mass="14959">MHFNCVACKFQHNKQQQVSSKSALTLTHVVIHIQVSMRDFALLSPISRHSYEYSFSTREFHDGKKILRSSKREINLKKGHGSVKMININRFSPQSMNLLITDNDVFQCVAQEVQSNGSCRNFRSYYFVI</sequence>
<accession>A0AA88GF34</accession>
<dbReference type="AlphaFoldDB" id="A0AA88GF34"/>
<protein>
    <submittedName>
        <fullName evidence="1">Uncharacterized protein</fullName>
    </submittedName>
</protein>
<dbReference type="Proteomes" id="UP000816034">
    <property type="component" value="Unassembled WGS sequence"/>
</dbReference>
<name>A0AA88GF34_NAELO</name>
<keyword evidence="2" id="KW-1185">Reference proteome</keyword>
<evidence type="ECO:0000313" key="2">
    <source>
        <dbReference type="Proteomes" id="UP000816034"/>
    </source>
</evidence>
<comment type="caution">
    <text evidence="1">The sequence shown here is derived from an EMBL/GenBank/DDBJ whole genome shotgun (WGS) entry which is preliminary data.</text>
</comment>
<evidence type="ECO:0000313" key="1">
    <source>
        <dbReference type="EMBL" id="KAG2372886.1"/>
    </source>
</evidence>
<dbReference type="GeneID" id="68105546"/>
<organism evidence="1 2">
    <name type="scientific">Naegleria lovaniensis</name>
    <name type="common">Amoeba</name>
    <dbReference type="NCBI Taxonomy" id="51637"/>
    <lineage>
        <taxon>Eukaryota</taxon>
        <taxon>Discoba</taxon>
        <taxon>Heterolobosea</taxon>
        <taxon>Tetramitia</taxon>
        <taxon>Eutetramitia</taxon>
        <taxon>Vahlkampfiidae</taxon>
        <taxon>Naegleria</taxon>
    </lineage>
</organism>